<feature type="region of interest" description="Disordered" evidence="2">
    <location>
        <begin position="308"/>
        <end position="335"/>
    </location>
</feature>
<feature type="region of interest" description="Disordered" evidence="2">
    <location>
        <begin position="101"/>
        <end position="140"/>
    </location>
</feature>
<feature type="compositionally biased region" description="Polar residues" evidence="2">
    <location>
        <begin position="1"/>
        <end position="26"/>
    </location>
</feature>
<dbReference type="EMBL" id="BFEA01000041">
    <property type="protein sequence ID" value="GBG63674.1"/>
    <property type="molecule type" value="Genomic_DNA"/>
</dbReference>
<dbReference type="Gramene" id="GBG63674">
    <property type="protein sequence ID" value="GBG63674"/>
    <property type="gene ID" value="CBR_g38986"/>
</dbReference>
<comment type="caution">
    <text evidence="3">The sequence shown here is derived from an EMBL/GenBank/DDBJ whole genome shotgun (WGS) entry which is preliminary data.</text>
</comment>
<proteinExistence type="predicted"/>
<evidence type="ECO:0000313" key="4">
    <source>
        <dbReference type="Proteomes" id="UP000265515"/>
    </source>
</evidence>
<protein>
    <submittedName>
        <fullName evidence="3">Uncharacterized protein</fullName>
    </submittedName>
</protein>
<dbReference type="Proteomes" id="UP000265515">
    <property type="component" value="Unassembled WGS sequence"/>
</dbReference>
<gene>
    <name evidence="3" type="ORF">CBR_g38986</name>
</gene>
<name>A0A388K0U5_CHABU</name>
<reference evidence="3 4" key="1">
    <citation type="journal article" date="2018" name="Cell">
        <title>The Chara Genome: Secondary Complexity and Implications for Plant Terrestrialization.</title>
        <authorList>
            <person name="Nishiyama T."/>
            <person name="Sakayama H."/>
            <person name="Vries J.D."/>
            <person name="Buschmann H."/>
            <person name="Saint-Marcoux D."/>
            <person name="Ullrich K.K."/>
            <person name="Haas F.B."/>
            <person name="Vanderstraeten L."/>
            <person name="Becker D."/>
            <person name="Lang D."/>
            <person name="Vosolsobe S."/>
            <person name="Rombauts S."/>
            <person name="Wilhelmsson P.K.I."/>
            <person name="Janitza P."/>
            <person name="Kern R."/>
            <person name="Heyl A."/>
            <person name="Rumpler F."/>
            <person name="Villalobos L.I.A.C."/>
            <person name="Clay J.M."/>
            <person name="Skokan R."/>
            <person name="Toyoda A."/>
            <person name="Suzuki Y."/>
            <person name="Kagoshima H."/>
            <person name="Schijlen E."/>
            <person name="Tajeshwar N."/>
            <person name="Catarino B."/>
            <person name="Hetherington A.J."/>
            <person name="Saltykova A."/>
            <person name="Bonnot C."/>
            <person name="Breuninger H."/>
            <person name="Symeonidi A."/>
            <person name="Radhakrishnan G.V."/>
            <person name="Van Nieuwerburgh F."/>
            <person name="Deforce D."/>
            <person name="Chang C."/>
            <person name="Karol K.G."/>
            <person name="Hedrich R."/>
            <person name="Ulvskov P."/>
            <person name="Glockner G."/>
            <person name="Delwiche C.F."/>
            <person name="Petrasek J."/>
            <person name="Van de Peer Y."/>
            <person name="Friml J."/>
            <person name="Beilby M."/>
            <person name="Dolan L."/>
            <person name="Kohara Y."/>
            <person name="Sugano S."/>
            <person name="Fujiyama A."/>
            <person name="Delaux P.-M."/>
            <person name="Quint M."/>
            <person name="TheiBen G."/>
            <person name="Hagemann M."/>
            <person name="Harholt J."/>
            <person name="Dunand C."/>
            <person name="Zachgo S."/>
            <person name="Langdale J."/>
            <person name="Maumus F."/>
            <person name="Straeten D.V.D."/>
            <person name="Gould S.B."/>
            <person name="Rensing S.A."/>
        </authorList>
    </citation>
    <scope>NUCLEOTIDE SEQUENCE [LARGE SCALE GENOMIC DNA]</scope>
    <source>
        <strain evidence="3 4">S276</strain>
    </source>
</reference>
<keyword evidence="4" id="KW-1185">Reference proteome</keyword>
<feature type="region of interest" description="Disordered" evidence="2">
    <location>
        <begin position="1"/>
        <end position="60"/>
    </location>
</feature>
<evidence type="ECO:0000256" key="2">
    <source>
        <dbReference type="SAM" id="MobiDB-lite"/>
    </source>
</evidence>
<accession>A0A388K0U5</accession>
<evidence type="ECO:0000256" key="1">
    <source>
        <dbReference type="SAM" id="Coils"/>
    </source>
</evidence>
<dbReference type="AlphaFoldDB" id="A0A388K0U5"/>
<evidence type="ECO:0000313" key="3">
    <source>
        <dbReference type="EMBL" id="GBG63674.1"/>
    </source>
</evidence>
<organism evidence="3 4">
    <name type="scientific">Chara braunii</name>
    <name type="common">Braun's stonewort</name>
    <dbReference type="NCBI Taxonomy" id="69332"/>
    <lineage>
        <taxon>Eukaryota</taxon>
        <taxon>Viridiplantae</taxon>
        <taxon>Streptophyta</taxon>
        <taxon>Charophyceae</taxon>
        <taxon>Charales</taxon>
        <taxon>Characeae</taxon>
        <taxon>Chara</taxon>
    </lineage>
</organism>
<sequence length="364" mass="39267">MEGRTSPSFAHSPPTTNHIRPQNLYSSDPGVNRGAASLLGPHANVYNSDVPMPNHSHDSSVEEPVIDGAFGAAFTEPAMDIAGTQSGTPASVEVADDEGGAHCGDATSPAGSGKRAVWEEGGGHGGQSKAKAKERKPEWTHKESMALVRLRFEEDCAQQSRERTTLGKMSSSPMRGVGKVVDMAGDFALTHKQLIEQVHELARKRGVLFTHVSAMVEELQRLQGELEKANMREGLAMSRAEAAERQVGSLREEVARLQHQLSLYEGASDHTPAEPDSFVTRLTTLQSPGRMQGGTVANVIVLVGHMRRDSSVRTPPHRPVPAEARSPSSLPVVSPDMNRRDVTAVAEQLRRSMCMEGDSLSGYR</sequence>
<keyword evidence="1" id="KW-0175">Coiled coil</keyword>
<feature type="coiled-coil region" evidence="1">
    <location>
        <begin position="212"/>
        <end position="260"/>
    </location>
</feature>